<comment type="function">
    <text evidence="2">Catalyzes the epimerization of the C3' and C5'positions of dTDP-6-deoxy-D-xylo-4-hexulose, forming dTDP-6-deoxy-L-lyxo-4-hexulose.</text>
</comment>
<comment type="caution">
    <text evidence="9">The sequence shown here is derived from an EMBL/GenBank/DDBJ whole genome shotgun (WGS) entry which is preliminary data.</text>
</comment>
<dbReference type="OrthoDB" id="9800680at2"/>
<dbReference type="SUPFAM" id="SSF51182">
    <property type="entry name" value="RmlC-like cupins"/>
    <property type="match status" value="1"/>
</dbReference>
<protein>
    <recommendedName>
        <fullName evidence="4">dTDP-4-dehydrorhamnose 3,5-epimerase</fullName>
        <ecNumber evidence="3">5.1.3.13</ecNumber>
    </recommendedName>
    <alternativeName>
        <fullName evidence="6">Thymidine diphospho-4-keto-rhamnose 3,5-epimerase</fullName>
    </alternativeName>
    <alternativeName>
        <fullName evidence="5">dTDP-4-keto-6-deoxyglucose 3,5-epimerase</fullName>
    </alternativeName>
    <alternativeName>
        <fullName evidence="7">dTDP-6-deoxy-D-xylo-4-hexulose 3,5-epimerase</fullName>
    </alternativeName>
</protein>
<evidence type="ECO:0000256" key="7">
    <source>
        <dbReference type="ARBA" id="ARBA00033311"/>
    </source>
</evidence>
<dbReference type="GO" id="GO:0000271">
    <property type="term" value="P:polysaccharide biosynthetic process"/>
    <property type="evidence" value="ECO:0007669"/>
    <property type="project" value="TreeGrafter"/>
</dbReference>
<reference evidence="9 10" key="1">
    <citation type="submission" date="2019-08" db="EMBL/GenBank/DDBJ databases">
        <authorList>
            <person name="Grouzdev D."/>
            <person name="Tikhonova E."/>
            <person name="Kravchenko I."/>
        </authorList>
    </citation>
    <scope>NUCLEOTIDE SEQUENCE [LARGE SCALE GENOMIC DNA]</scope>
    <source>
        <strain evidence="9 10">59b</strain>
    </source>
</reference>
<dbReference type="PANTHER" id="PTHR21047">
    <property type="entry name" value="DTDP-6-DEOXY-D-GLUCOSE-3,5 EPIMERASE"/>
    <property type="match status" value="1"/>
</dbReference>
<evidence type="ECO:0000256" key="8">
    <source>
        <dbReference type="PIRSR" id="PIRSR600888-1"/>
    </source>
</evidence>
<keyword evidence="10" id="KW-1185">Reference proteome</keyword>
<dbReference type="InterPro" id="IPR011051">
    <property type="entry name" value="RmlC_Cupin_sf"/>
</dbReference>
<dbReference type="Gene3D" id="2.60.120.10">
    <property type="entry name" value="Jelly Rolls"/>
    <property type="match status" value="1"/>
</dbReference>
<accession>A0A5A9GH96</accession>
<dbReference type="GO" id="GO:0005829">
    <property type="term" value="C:cytosol"/>
    <property type="evidence" value="ECO:0007669"/>
    <property type="project" value="TreeGrafter"/>
</dbReference>
<feature type="active site" description="Proton donor" evidence="8">
    <location>
        <position position="132"/>
    </location>
</feature>
<evidence type="ECO:0000313" key="9">
    <source>
        <dbReference type="EMBL" id="KAA0593706.1"/>
    </source>
</evidence>
<dbReference type="InterPro" id="IPR000888">
    <property type="entry name" value="RmlC-like"/>
</dbReference>
<organism evidence="9 10">
    <name type="scientific">Azospirillum lipoferum</name>
    <dbReference type="NCBI Taxonomy" id="193"/>
    <lineage>
        <taxon>Bacteria</taxon>
        <taxon>Pseudomonadati</taxon>
        <taxon>Pseudomonadota</taxon>
        <taxon>Alphaproteobacteria</taxon>
        <taxon>Rhodospirillales</taxon>
        <taxon>Azospirillaceae</taxon>
        <taxon>Azospirillum</taxon>
    </lineage>
</organism>
<comment type="catalytic activity">
    <reaction evidence="1">
        <text>dTDP-4-dehydro-6-deoxy-alpha-D-glucose = dTDP-4-dehydro-beta-L-rhamnose</text>
        <dbReference type="Rhea" id="RHEA:16969"/>
        <dbReference type="ChEBI" id="CHEBI:57649"/>
        <dbReference type="ChEBI" id="CHEBI:62830"/>
        <dbReference type="EC" id="5.1.3.13"/>
    </reaction>
</comment>
<dbReference type="Proteomes" id="UP000324927">
    <property type="component" value="Unassembled WGS sequence"/>
</dbReference>
<evidence type="ECO:0000256" key="4">
    <source>
        <dbReference type="ARBA" id="ARBA00019595"/>
    </source>
</evidence>
<evidence type="ECO:0000256" key="5">
    <source>
        <dbReference type="ARBA" id="ARBA00029758"/>
    </source>
</evidence>
<dbReference type="CDD" id="cd00438">
    <property type="entry name" value="cupin_RmlC"/>
    <property type="match status" value="1"/>
</dbReference>
<evidence type="ECO:0000256" key="6">
    <source>
        <dbReference type="ARBA" id="ARBA00031424"/>
    </source>
</evidence>
<evidence type="ECO:0000313" key="10">
    <source>
        <dbReference type="Proteomes" id="UP000324927"/>
    </source>
</evidence>
<sequence>MTEIIGLDLPGAFEIRPPVHRDLRGTFRKIMHRPTFERHGLSTEFAEEYFTESADRVLRGLHFQLPPHDHVKLVYCVTGAVLDVAVDLRRDSPTFGRHVMVELSAELGNGVYLPPGLAHGFYVRRGPAILVYKTSTVHTASADSGIRWDSAGIDWPDTAPILSGRDLNLPTLESFESPFHIR</sequence>
<name>A0A5A9GH96_AZOLI</name>
<gene>
    <name evidence="9" type="ORF">FZ942_22695</name>
</gene>
<dbReference type="Pfam" id="PF00908">
    <property type="entry name" value="dTDP_sugar_isom"/>
    <property type="match status" value="1"/>
</dbReference>
<proteinExistence type="predicted"/>
<dbReference type="RefSeq" id="WP_149233372.1">
    <property type="nucleotide sequence ID" value="NZ_JALJXJ010000024.1"/>
</dbReference>
<evidence type="ECO:0000256" key="3">
    <source>
        <dbReference type="ARBA" id="ARBA00012098"/>
    </source>
</evidence>
<dbReference type="EC" id="5.1.3.13" evidence="3"/>
<dbReference type="EMBL" id="VTTN01000010">
    <property type="protein sequence ID" value="KAA0593706.1"/>
    <property type="molecule type" value="Genomic_DNA"/>
</dbReference>
<evidence type="ECO:0000256" key="2">
    <source>
        <dbReference type="ARBA" id="ARBA00001997"/>
    </source>
</evidence>
<dbReference type="GO" id="GO:0019305">
    <property type="term" value="P:dTDP-rhamnose biosynthetic process"/>
    <property type="evidence" value="ECO:0007669"/>
    <property type="project" value="TreeGrafter"/>
</dbReference>
<dbReference type="AlphaFoldDB" id="A0A5A9GH96"/>
<feature type="active site" description="Proton acceptor" evidence="8">
    <location>
        <position position="62"/>
    </location>
</feature>
<dbReference type="PANTHER" id="PTHR21047:SF2">
    <property type="entry name" value="THYMIDINE DIPHOSPHO-4-KETO-RHAMNOSE 3,5-EPIMERASE"/>
    <property type="match status" value="1"/>
</dbReference>
<dbReference type="GO" id="GO:0008830">
    <property type="term" value="F:dTDP-4-dehydrorhamnose 3,5-epimerase activity"/>
    <property type="evidence" value="ECO:0007669"/>
    <property type="project" value="UniProtKB-EC"/>
</dbReference>
<dbReference type="InterPro" id="IPR014710">
    <property type="entry name" value="RmlC-like_jellyroll"/>
</dbReference>
<evidence type="ECO:0000256" key="1">
    <source>
        <dbReference type="ARBA" id="ARBA00001298"/>
    </source>
</evidence>